<evidence type="ECO:0000313" key="2">
    <source>
        <dbReference type="EMBL" id="PJJ55800.1"/>
    </source>
</evidence>
<dbReference type="Proteomes" id="UP000230161">
    <property type="component" value="Unassembled WGS sequence"/>
</dbReference>
<dbReference type="InterPro" id="IPR011013">
    <property type="entry name" value="Gal_mutarotase_sf_dom"/>
</dbReference>
<evidence type="ECO:0000256" key="1">
    <source>
        <dbReference type="SAM" id="MobiDB-lite"/>
    </source>
</evidence>
<comment type="caution">
    <text evidence="2">The sequence shown here is derived from an EMBL/GenBank/DDBJ whole genome shotgun (WGS) entry which is preliminary data.</text>
</comment>
<dbReference type="InterPro" id="IPR027839">
    <property type="entry name" value="DUF4432"/>
</dbReference>
<proteinExistence type="predicted"/>
<dbReference type="InterPro" id="IPR014718">
    <property type="entry name" value="GH-type_carb-bd"/>
</dbReference>
<feature type="region of interest" description="Disordered" evidence="1">
    <location>
        <begin position="140"/>
        <end position="160"/>
    </location>
</feature>
<reference evidence="2 3" key="1">
    <citation type="submission" date="2017-11" db="EMBL/GenBank/DDBJ databases">
        <title>Genomic Encyclopedia of Archaeal and Bacterial Type Strains, Phase II (KMG-II): From Individual Species to Whole Genera.</title>
        <authorList>
            <person name="Goeker M."/>
        </authorList>
    </citation>
    <scope>NUCLEOTIDE SEQUENCE [LARGE SCALE GENOMIC DNA]</scope>
    <source>
        <strain evidence="2 3">DSM 25625</strain>
    </source>
</reference>
<dbReference type="OrthoDB" id="9791280at2"/>
<dbReference type="SUPFAM" id="SSF74650">
    <property type="entry name" value="Galactose mutarotase-like"/>
    <property type="match status" value="1"/>
</dbReference>
<organism evidence="2 3">
    <name type="scientific">Compostimonas suwonensis</name>
    <dbReference type="NCBI Taxonomy" id="1048394"/>
    <lineage>
        <taxon>Bacteria</taxon>
        <taxon>Bacillati</taxon>
        <taxon>Actinomycetota</taxon>
        <taxon>Actinomycetes</taxon>
        <taxon>Micrococcales</taxon>
        <taxon>Microbacteriaceae</taxon>
        <taxon>Compostimonas</taxon>
    </lineage>
</organism>
<dbReference type="AlphaFoldDB" id="A0A2M9BCX8"/>
<name>A0A2M9BCX8_9MICO</name>
<feature type="region of interest" description="Disordered" evidence="1">
    <location>
        <begin position="1"/>
        <end position="26"/>
    </location>
</feature>
<dbReference type="CDD" id="cd09023">
    <property type="entry name" value="Aldose_epim_Ec_c4013"/>
    <property type="match status" value="1"/>
</dbReference>
<dbReference type="GO" id="GO:0005975">
    <property type="term" value="P:carbohydrate metabolic process"/>
    <property type="evidence" value="ECO:0007669"/>
    <property type="project" value="InterPro"/>
</dbReference>
<dbReference type="GO" id="GO:0030246">
    <property type="term" value="F:carbohydrate binding"/>
    <property type="evidence" value="ECO:0007669"/>
    <property type="project" value="InterPro"/>
</dbReference>
<accession>A0A2M9BCX8</accession>
<dbReference type="GO" id="GO:0003824">
    <property type="term" value="F:catalytic activity"/>
    <property type="evidence" value="ECO:0007669"/>
    <property type="project" value="InterPro"/>
</dbReference>
<dbReference type="Gene3D" id="2.70.98.10">
    <property type="match status" value="1"/>
</dbReference>
<dbReference type="EMBL" id="PGFB01000005">
    <property type="protein sequence ID" value="PJJ55800.1"/>
    <property type="molecule type" value="Genomic_DNA"/>
</dbReference>
<gene>
    <name evidence="2" type="ORF">CLV54_3154</name>
</gene>
<dbReference type="RefSeq" id="WP_157803022.1">
    <property type="nucleotide sequence ID" value="NZ_PGFB01000005.1"/>
</dbReference>
<dbReference type="Pfam" id="PF14486">
    <property type="entry name" value="DUF4432"/>
    <property type="match status" value="1"/>
</dbReference>
<sequence length="367" mass="38800">MAEPVRDAVSAHVAAPEPDARSGRTPTDYGALLRRGLYGRDTPLASVTDRLGVPGTADPARVLHARVADGLDVEVLPGRGFDIGDAYHRGTPLSWFSPVADTRPLDSPRGEEWLRRFTGGLLTTCGLGNIGPAREGDGMQGGEGMHGRASHTPATGIRHRTGARDGETAVTLEATIDSIELFGPSLRMERTIESAVDAHGVARLHVRDVVENIGALGAPLSLLYHLNLGAPLVVPGTTVRVPGASARPREPHVEIPDAATLPPPCDTIVDAVFEHAHPHLDAEGFAHASVTQPGGGMRLDVAWSAVTLPRLYQWVFPTRGRWALALEPATAPLFGPGRDEPHAGAPLLAPGERRRHELRITIAGAGA</sequence>
<protein>
    <submittedName>
        <fullName evidence="2">Galactose mutarotase-like enzyme</fullName>
    </submittedName>
</protein>
<keyword evidence="3" id="KW-1185">Reference proteome</keyword>
<evidence type="ECO:0000313" key="3">
    <source>
        <dbReference type="Proteomes" id="UP000230161"/>
    </source>
</evidence>